<name>A0A1G9R4U8_9SPHI</name>
<evidence type="ECO:0000313" key="2">
    <source>
        <dbReference type="Proteomes" id="UP000183200"/>
    </source>
</evidence>
<dbReference type="Proteomes" id="UP000183200">
    <property type="component" value="Unassembled WGS sequence"/>
</dbReference>
<reference evidence="2" key="1">
    <citation type="submission" date="2016-10" db="EMBL/GenBank/DDBJ databases">
        <authorList>
            <person name="Varghese N."/>
            <person name="Submissions S."/>
        </authorList>
    </citation>
    <scope>NUCLEOTIDE SEQUENCE [LARGE SCALE GENOMIC DNA]</scope>
    <source>
        <strain evidence="2">DSM 19110</strain>
    </source>
</reference>
<dbReference type="OrthoDB" id="9933636at2"/>
<organism evidence="1 2">
    <name type="scientific">Pedobacter steynii</name>
    <dbReference type="NCBI Taxonomy" id="430522"/>
    <lineage>
        <taxon>Bacteria</taxon>
        <taxon>Pseudomonadati</taxon>
        <taxon>Bacteroidota</taxon>
        <taxon>Sphingobacteriia</taxon>
        <taxon>Sphingobacteriales</taxon>
        <taxon>Sphingobacteriaceae</taxon>
        <taxon>Pedobacter</taxon>
    </lineage>
</organism>
<dbReference type="EMBL" id="FNGY01000003">
    <property type="protein sequence ID" value="SDM18258.1"/>
    <property type="molecule type" value="Genomic_DNA"/>
</dbReference>
<gene>
    <name evidence="1" type="ORF">SAMN05421820_103124</name>
</gene>
<dbReference type="RefSeq" id="WP_143010389.1">
    <property type="nucleotide sequence ID" value="NZ_FNGY01000003.1"/>
</dbReference>
<sequence length="97" mass="11460">MSVLSFTFFKMLEGIRINNTLRVSIWPETNESYLMPSRFIEVRENNDFFIVKIEILDPDKFIGARHLEEKFFFGHPGKIIGYGFLNEIVENDSRKII</sequence>
<proteinExistence type="predicted"/>
<accession>A0A1G9R4U8</accession>
<keyword evidence="2" id="KW-1185">Reference proteome</keyword>
<dbReference type="AlphaFoldDB" id="A0A1G9R4U8"/>
<protein>
    <submittedName>
        <fullName evidence="1">Uncharacterized protein</fullName>
    </submittedName>
</protein>
<evidence type="ECO:0000313" key="1">
    <source>
        <dbReference type="EMBL" id="SDM18258.1"/>
    </source>
</evidence>